<dbReference type="InterPro" id="IPR041657">
    <property type="entry name" value="HTH_17"/>
</dbReference>
<evidence type="ECO:0000313" key="2">
    <source>
        <dbReference type="EMBL" id="MBA4506378.1"/>
    </source>
</evidence>
<dbReference type="RefSeq" id="WP_181730264.1">
    <property type="nucleotide sequence ID" value="NZ_JACEOR010000673.1"/>
</dbReference>
<dbReference type="Pfam" id="PF12728">
    <property type="entry name" value="HTH_17"/>
    <property type="match status" value="1"/>
</dbReference>
<proteinExistence type="predicted"/>
<dbReference type="SUPFAM" id="SSF46955">
    <property type="entry name" value="Putative DNA-binding domain"/>
    <property type="match status" value="1"/>
</dbReference>
<sequence>MNHLIGTAEAAQRLRKSRATINRMVESGEIRPFGTIGPKRIRVFELEEIERLSEQEATA</sequence>
<keyword evidence="3" id="KW-1185">Reference proteome</keyword>
<feature type="domain" description="Helix-turn-helix" evidence="1">
    <location>
        <begin position="6"/>
        <end position="50"/>
    </location>
</feature>
<reference evidence="2 3" key="1">
    <citation type="submission" date="2020-07" db="EMBL/GenBank/DDBJ databases">
        <authorList>
            <person name="Khare M."/>
        </authorList>
    </citation>
    <scope>NUCLEOTIDE SEQUENCE [LARGE SCALE GENOMIC DNA]</scope>
    <source>
        <strain evidence="2 3">P8776</strain>
    </source>
</reference>
<dbReference type="Proteomes" id="UP000580709">
    <property type="component" value="Unassembled WGS sequence"/>
</dbReference>
<evidence type="ECO:0000313" key="3">
    <source>
        <dbReference type="Proteomes" id="UP000580709"/>
    </source>
</evidence>
<dbReference type="InterPro" id="IPR009061">
    <property type="entry name" value="DNA-bd_dom_put_sf"/>
</dbReference>
<gene>
    <name evidence="2" type="ORF">H0H28_13900</name>
</gene>
<name>A0A838X060_9CORY</name>
<dbReference type="EMBL" id="JACEOR010000673">
    <property type="protein sequence ID" value="MBA4506378.1"/>
    <property type="molecule type" value="Genomic_DNA"/>
</dbReference>
<evidence type="ECO:0000259" key="1">
    <source>
        <dbReference type="Pfam" id="PF12728"/>
    </source>
</evidence>
<protein>
    <submittedName>
        <fullName evidence="2">Helix-turn-helix domain-containing protein</fullName>
    </submittedName>
</protein>
<accession>A0A838X060</accession>
<dbReference type="AlphaFoldDB" id="A0A838X060"/>
<comment type="caution">
    <text evidence="2">The sequence shown here is derived from an EMBL/GenBank/DDBJ whole genome shotgun (WGS) entry which is preliminary data.</text>
</comment>
<organism evidence="2 3">
    <name type="scientific">Corynebacterium sanguinis</name>
    <dbReference type="NCBI Taxonomy" id="2594913"/>
    <lineage>
        <taxon>Bacteria</taxon>
        <taxon>Bacillati</taxon>
        <taxon>Actinomycetota</taxon>
        <taxon>Actinomycetes</taxon>
        <taxon>Mycobacteriales</taxon>
        <taxon>Corynebacteriaceae</taxon>
        <taxon>Corynebacterium</taxon>
    </lineage>
</organism>